<dbReference type="PROSITE" id="PS51082">
    <property type="entry name" value="WH2"/>
    <property type="match status" value="1"/>
</dbReference>
<dbReference type="Proteomes" id="UP001590951">
    <property type="component" value="Unassembled WGS sequence"/>
</dbReference>
<comment type="caution">
    <text evidence="3">The sequence shown here is derived from an EMBL/GenBank/DDBJ whole genome shotgun (WGS) entry which is preliminary data.</text>
</comment>
<evidence type="ECO:0000256" key="1">
    <source>
        <dbReference type="SAM" id="MobiDB-lite"/>
    </source>
</evidence>
<evidence type="ECO:0000313" key="3">
    <source>
        <dbReference type="EMBL" id="KAL2059630.1"/>
    </source>
</evidence>
<sequence length="387" mass="42136">MRLYSLENFYASEDHIPLALLSATCLHHHPSSSAYARLWRFWTSPPPPPLGGAPGASSLPSKPPPTIAKDRGALLTDIAKGTRLKKAVTNDRSAPLVERPSGSSPGPPVGGAPSIPGLGKSPTGLAPPVPGAAASNRARSNSDQGSGGGGDIGGPATAPQLGGIFAGVGIPKLRKTGGGIDTGAERDSSYISDPETSRKSASKPPTSFAPKPPTVPRLSALRPPPHTTESPPSAPNSAANPLVTNLRKPPQNQHQDLIQKLRFDQIQTFLREPLLHHRLGQNLRLHLPLENRLRRHLCLYDSLHHLRLQLRLHHLHLRLPHHPARPHLLQLLLHHQRQRLGHHPACQLLLQPLQHRRPLPLGLLQLVPRHRLRRAHTPLEVMWLVNR</sequence>
<feature type="region of interest" description="Disordered" evidence="1">
    <location>
        <begin position="84"/>
        <end position="158"/>
    </location>
</feature>
<dbReference type="EMBL" id="JBHFEH010000001">
    <property type="protein sequence ID" value="KAL2059630.1"/>
    <property type="molecule type" value="Genomic_DNA"/>
</dbReference>
<evidence type="ECO:0000259" key="2">
    <source>
        <dbReference type="PROSITE" id="PS51082"/>
    </source>
</evidence>
<dbReference type="Pfam" id="PF02205">
    <property type="entry name" value="WH2"/>
    <property type="match status" value="1"/>
</dbReference>
<feature type="domain" description="WH2" evidence="2">
    <location>
        <begin position="70"/>
        <end position="87"/>
    </location>
</feature>
<feature type="region of interest" description="Disordered" evidence="1">
    <location>
        <begin position="175"/>
        <end position="253"/>
    </location>
</feature>
<keyword evidence="4" id="KW-1185">Reference proteome</keyword>
<feature type="region of interest" description="Disordered" evidence="1">
    <location>
        <begin position="50"/>
        <end position="69"/>
    </location>
</feature>
<feature type="compositionally biased region" description="Low complexity" evidence="1">
    <location>
        <begin position="132"/>
        <end position="142"/>
    </location>
</feature>
<accession>A0ABR4BPB5</accession>
<name>A0ABR4BPB5_9LECA</name>
<dbReference type="SMART" id="SM00246">
    <property type="entry name" value="WH2"/>
    <property type="match status" value="2"/>
</dbReference>
<organism evidence="3 4">
    <name type="scientific">Lepraria finkii</name>
    <dbReference type="NCBI Taxonomy" id="1340010"/>
    <lineage>
        <taxon>Eukaryota</taxon>
        <taxon>Fungi</taxon>
        <taxon>Dikarya</taxon>
        <taxon>Ascomycota</taxon>
        <taxon>Pezizomycotina</taxon>
        <taxon>Lecanoromycetes</taxon>
        <taxon>OSLEUM clade</taxon>
        <taxon>Lecanoromycetidae</taxon>
        <taxon>Lecanorales</taxon>
        <taxon>Lecanorineae</taxon>
        <taxon>Stereocaulaceae</taxon>
        <taxon>Lepraria</taxon>
    </lineage>
</organism>
<gene>
    <name evidence="3" type="ORF">ABVK25_000923</name>
</gene>
<dbReference type="InterPro" id="IPR003124">
    <property type="entry name" value="WH2_dom"/>
</dbReference>
<reference evidence="3 4" key="1">
    <citation type="submission" date="2024-09" db="EMBL/GenBank/DDBJ databases">
        <title>Rethinking Asexuality: The Enigmatic Case of Functional Sexual Genes in Lepraria (Stereocaulaceae).</title>
        <authorList>
            <person name="Doellman M."/>
            <person name="Sun Y."/>
            <person name="Barcenas-Pena A."/>
            <person name="Lumbsch H.T."/>
            <person name="Grewe F."/>
        </authorList>
    </citation>
    <scope>NUCLEOTIDE SEQUENCE [LARGE SCALE GENOMIC DNA]</scope>
    <source>
        <strain evidence="3 4">Grewe 0041</strain>
    </source>
</reference>
<proteinExistence type="predicted"/>
<protein>
    <recommendedName>
        <fullName evidence="2">WH2 domain-containing protein</fullName>
    </recommendedName>
</protein>
<evidence type="ECO:0000313" key="4">
    <source>
        <dbReference type="Proteomes" id="UP001590951"/>
    </source>
</evidence>